<dbReference type="PROSITE" id="PS00623">
    <property type="entry name" value="GMC_OXRED_1"/>
    <property type="match status" value="1"/>
</dbReference>
<protein>
    <submittedName>
        <fullName evidence="7">Choline dehydrogenase</fullName>
    </submittedName>
</protein>
<evidence type="ECO:0000256" key="4">
    <source>
        <dbReference type="ARBA" id="ARBA00022827"/>
    </source>
</evidence>
<dbReference type="InterPro" id="IPR000172">
    <property type="entry name" value="GMC_OxRdtase_N"/>
</dbReference>
<dbReference type="Proteomes" id="UP000245712">
    <property type="component" value="Unassembled WGS sequence"/>
</dbReference>
<evidence type="ECO:0000313" key="8">
    <source>
        <dbReference type="Proteomes" id="UP000245712"/>
    </source>
</evidence>
<evidence type="ECO:0000256" key="3">
    <source>
        <dbReference type="ARBA" id="ARBA00022630"/>
    </source>
</evidence>
<dbReference type="InterPro" id="IPR007867">
    <property type="entry name" value="GMC_OxRtase_C"/>
</dbReference>
<dbReference type="RefSeq" id="WP_116610183.1">
    <property type="nucleotide sequence ID" value="NZ_QEOB01000003.1"/>
</dbReference>
<name>A0ABX5KSB1_9BURK</name>
<dbReference type="Pfam" id="PF05199">
    <property type="entry name" value="GMC_oxred_C"/>
    <property type="match status" value="1"/>
</dbReference>
<reference evidence="7 8" key="1">
    <citation type="submission" date="2018-05" db="EMBL/GenBank/DDBJ databases">
        <title>Genomic Encyclopedia of Type Strains, Phase IV (KMG-V): Genome sequencing to study the core and pangenomes of soil and plant-associated prokaryotes.</title>
        <authorList>
            <person name="Whitman W."/>
        </authorList>
    </citation>
    <scope>NUCLEOTIDE SEQUENCE [LARGE SCALE GENOMIC DNA]</scope>
    <source>
        <strain evidence="7 8">SCZa-39</strain>
    </source>
</reference>
<dbReference type="PANTHER" id="PTHR11552:SF147">
    <property type="entry name" value="CHOLINE DEHYDROGENASE, MITOCHONDRIAL"/>
    <property type="match status" value="1"/>
</dbReference>
<dbReference type="PANTHER" id="PTHR11552">
    <property type="entry name" value="GLUCOSE-METHANOL-CHOLINE GMC OXIDOREDUCTASE"/>
    <property type="match status" value="1"/>
</dbReference>
<dbReference type="SUPFAM" id="SSF51905">
    <property type="entry name" value="FAD/NAD(P)-binding domain"/>
    <property type="match status" value="1"/>
</dbReference>
<dbReference type="Gene3D" id="3.50.50.60">
    <property type="entry name" value="FAD/NAD(P)-binding domain"/>
    <property type="match status" value="1"/>
</dbReference>
<proteinExistence type="inferred from homology"/>
<dbReference type="PIRSF" id="PIRSF000137">
    <property type="entry name" value="Alcohol_oxidase"/>
    <property type="match status" value="1"/>
</dbReference>
<evidence type="ECO:0000256" key="2">
    <source>
        <dbReference type="ARBA" id="ARBA00010790"/>
    </source>
</evidence>
<accession>A0ABX5KSB1</accession>
<dbReference type="EMBL" id="QEOB01000003">
    <property type="protein sequence ID" value="PVX85659.1"/>
    <property type="molecule type" value="Genomic_DNA"/>
</dbReference>
<evidence type="ECO:0000256" key="5">
    <source>
        <dbReference type="RuleBase" id="RU003968"/>
    </source>
</evidence>
<keyword evidence="8" id="KW-1185">Reference proteome</keyword>
<organism evidence="7 8">
    <name type="scientific">Paraburkholderia unamae</name>
    <dbReference type="NCBI Taxonomy" id="219649"/>
    <lineage>
        <taxon>Bacteria</taxon>
        <taxon>Pseudomonadati</taxon>
        <taxon>Pseudomonadota</taxon>
        <taxon>Betaproteobacteria</taxon>
        <taxon>Burkholderiales</taxon>
        <taxon>Burkholderiaceae</taxon>
        <taxon>Paraburkholderia</taxon>
    </lineage>
</organism>
<comment type="caution">
    <text evidence="7">The sequence shown here is derived from an EMBL/GenBank/DDBJ whole genome shotgun (WGS) entry which is preliminary data.</text>
</comment>
<keyword evidence="4 5" id="KW-0274">FAD</keyword>
<dbReference type="InterPro" id="IPR036188">
    <property type="entry name" value="FAD/NAD-bd_sf"/>
</dbReference>
<evidence type="ECO:0000259" key="6">
    <source>
        <dbReference type="PROSITE" id="PS00623"/>
    </source>
</evidence>
<keyword evidence="3 5" id="KW-0285">Flavoprotein</keyword>
<evidence type="ECO:0000256" key="1">
    <source>
        <dbReference type="ARBA" id="ARBA00001974"/>
    </source>
</evidence>
<dbReference type="Pfam" id="PF00732">
    <property type="entry name" value="GMC_oxred_N"/>
    <property type="match status" value="1"/>
</dbReference>
<feature type="domain" description="Glucose-methanol-choline oxidoreductase N-terminal" evidence="6">
    <location>
        <begin position="147"/>
        <end position="170"/>
    </location>
</feature>
<comment type="cofactor">
    <cofactor evidence="1">
        <name>FAD</name>
        <dbReference type="ChEBI" id="CHEBI:57692"/>
    </cofactor>
</comment>
<dbReference type="InterPro" id="IPR012132">
    <property type="entry name" value="GMC_OxRdtase"/>
</dbReference>
<dbReference type="SUPFAM" id="SSF54373">
    <property type="entry name" value="FAD-linked reductases, C-terminal domain"/>
    <property type="match status" value="1"/>
</dbReference>
<gene>
    <name evidence="7" type="ORF">C7402_103236</name>
</gene>
<dbReference type="Gene3D" id="3.30.560.10">
    <property type="entry name" value="Glucose Oxidase, domain 3"/>
    <property type="match status" value="1"/>
</dbReference>
<evidence type="ECO:0000313" key="7">
    <source>
        <dbReference type="EMBL" id="PVX85659.1"/>
    </source>
</evidence>
<sequence>MRLPIIARHTGPDPLDHARHAFIAGHLDRRQFLALAVAFGFGVQNARADLDHAARVRDNQRLRSRQLLPAYDYIVCGSGTAGSTLAGRLAELTQARVLLLEAGGSDQVPGVFTPGIWFANLGTTLDWQDVAEPSPYLNGRAMPMDTGRVLGGGSSINACNYSRGHRNDFEFWAAATGDDAWNYESTLAVYRRMENWQGTTPDPVRRGRGGPVWVQPAVRPNPCATAMVDAAEATGIPRFADINGEMMEGPGGTALLDQIIEDGRRRNMPASFLYPVMDRPNLTVLTGALIDRVEIQHGRAVGVQFRWQGKVHRIGARHEVVLSAGGLRTPQLMMLSGIGNEGDLRALGIPVVRHAPEVGRNLQDHVLLGGCVWEYREPLPLTNSGADSAFFVKSRPEIDTPDLYPVHIQLPYVSPVIGKRYAPPEACWSIAPGLVRPKSRGQVKLRSANVQDRPIVEANHLAEADDVRALVRGVELSREIGNSAAMKDFVKREVLPGPLSGSALEKFVRDAATTFFHPSGTCRMGQDDASVTDAQLRVRGVQGLRIADSSVMPRITTGAPMAPCMVIGERLAQLFIKDA</sequence>
<comment type="similarity">
    <text evidence="2 5">Belongs to the GMC oxidoreductase family.</text>
</comment>